<comment type="caution">
    <text evidence="1">The sequence shown here is derived from an EMBL/GenBank/DDBJ whole genome shotgun (WGS) entry which is preliminary data.</text>
</comment>
<proteinExistence type="predicted"/>
<evidence type="ECO:0000313" key="2">
    <source>
        <dbReference type="Proteomes" id="UP000606194"/>
    </source>
</evidence>
<evidence type="ECO:0000313" key="1">
    <source>
        <dbReference type="EMBL" id="GGS21931.1"/>
    </source>
</evidence>
<dbReference type="AlphaFoldDB" id="A0A918G7F9"/>
<gene>
    <name evidence="1" type="ORF">GCM10010269_70960</name>
</gene>
<dbReference type="Proteomes" id="UP000606194">
    <property type="component" value="Unassembled WGS sequence"/>
</dbReference>
<protein>
    <submittedName>
        <fullName evidence="1">Uncharacterized protein</fullName>
    </submittedName>
</protein>
<name>A0A918G7F9_9ACTN</name>
<reference evidence="1" key="2">
    <citation type="submission" date="2020-09" db="EMBL/GenBank/DDBJ databases">
        <authorList>
            <person name="Sun Q."/>
            <person name="Ohkuma M."/>
        </authorList>
    </citation>
    <scope>NUCLEOTIDE SEQUENCE</scope>
    <source>
        <strain evidence="1">JCM 4386</strain>
    </source>
</reference>
<sequence>MAATDSGPSAACDVICSSSLVRFRSGLCAGARAAGPISSVAHINRYVTVPVRLRIGTLTYRYDIVSMVYARVTSTAAPPHRTTVSEGAGG</sequence>
<dbReference type="EMBL" id="BMTL01000040">
    <property type="protein sequence ID" value="GGS21931.1"/>
    <property type="molecule type" value="Genomic_DNA"/>
</dbReference>
<reference evidence="1" key="1">
    <citation type="journal article" date="2014" name="Int. J. Syst. Evol. Microbiol.">
        <title>Complete genome sequence of Corynebacterium casei LMG S-19264T (=DSM 44701T), isolated from a smear-ripened cheese.</title>
        <authorList>
            <consortium name="US DOE Joint Genome Institute (JGI-PGF)"/>
            <person name="Walter F."/>
            <person name="Albersmeier A."/>
            <person name="Kalinowski J."/>
            <person name="Ruckert C."/>
        </authorList>
    </citation>
    <scope>NUCLEOTIDE SEQUENCE</scope>
    <source>
        <strain evidence="1">JCM 4386</strain>
    </source>
</reference>
<keyword evidence="2" id="KW-1185">Reference proteome</keyword>
<organism evidence="1 2">
    <name type="scientific">Streptomyces humidus</name>
    <dbReference type="NCBI Taxonomy" id="52259"/>
    <lineage>
        <taxon>Bacteria</taxon>
        <taxon>Bacillati</taxon>
        <taxon>Actinomycetota</taxon>
        <taxon>Actinomycetes</taxon>
        <taxon>Kitasatosporales</taxon>
        <taxon>Streptomycetaceae</taxon>
        <taxon>Streptomyces</taxon>
    </lineage>
</organism>
<accession>A0A918G7F9</accession>